<name>A0A9Q0JQZ9_9ROSI</name>
<feature type="domain" description="Serine/threonine-protein kinase BSK1-like TPR repeats" evidence="3">
    <location>
        <begin position="258"/>
        <end position="336"/>
    </location>
</feature>
<dbReference type="SUPFAM" id="SSF48452">
    <property type="entry name" value="TPR-like"/>
    <property type="match status" value="1"/>
</dbReference>
<dbReference type="PROSITE" id="PS50005">
    <property type="entry name" value="TPR"/>
    <property type="match status" value="1"/>
</dbReference>
<evidence type="ECO:0000256" key="1">
    <source>
        <dbReference type="PROSITE-ProRule" id="PRU00023"/>
    </source>
</evidence>
<dbReference type="AlphaFoldDB" id="A0A9Q0JQZ9"/>
<evidence type="ECO:0000313" key="5">
    <source>
        <dbReference type="Proteomes" id="UP001141552"/>
    </source>
</evidence>
<dbReference type="Pfam" id="PF12796">
    <property type="entry name" value="Ank_2"/>
    <property type="match status" value="1"/>
</dbReference>
<keyword evidence="2" id="KW-0802">TPR repeat</keyword>
<feature type="repeat" description="ANK" evidence="1">
    <location>
        <begin position="117"/>
        <end position="149"/>
    </location>
</feature>
<dbReference type="EMBL" id="JAKUCV010000198">
    <property type="protein sequence ID" value="KAJ4850858.1"/>
    <property type="molecule type" value="Genomic_DNA"/>
</dbReference>
<dbReference type="SMART" id="SM00248">
    <property type="entry name" value="ANK"/>
    <property type="match status" value="4"/>
</dbReference>
<dbReference type="Pfam" id="PF25575">
    <property type="entry name" value="TPR_BSK1_C"/>
    <property type="match status" value="1"/>
</dbReference>
<dbReference type="OrthoDB" id="412869at2759"/>
<evidence type="ECO:0000259" key="3">
    <source>
        <dbReference type="Pfam" id="PF25575"/>
    </source>
</evidence>
<dbReference type="SMART" id="SM00028">
    <property type="entry name" value="TPR"/>
    <property type="match status" value="3"/>
</dbReference>
<sequence>MDLFMTAAFVGDLKRLKSLASQHDDKGDAGRTVLGRVKDAEGRTPLHAAAASGKTHVCKYLLEQLKLDVDLRDGRVDVINLLFAGRTPLFCAIIGNHHPTAVYLLEYGANPNAVNAIGATPFHLAAHQGHKKLLQLLIAKGAEIDADFGFGTPLQRAAKCGNKEAAIILLENHADPNKNQRCPFSPLVSAIRAHSFESVKLLLKCHLTPLEVAVLAGHYEDVMVLLPVTTPIPAVTDWTLEGLINYIFSEEAVHKREQGRMEKFLLSKSNGAEAFKRREYFSAIFYYSQAMDVDPLDAAVLSNRSLCWARLNEGDRALRDALPCILLRPNWPKAYYRAGVAWKLLEDFSKAVGCFTAGLQLDPGNNELLLVLGETVEAMLRSGNGHMEA</sequence>
<dbReference type="Proteomes" id="UP001141552">
    <property type="component" value="Unassembled WGS sequence"/>
</dbReference>
<dbReference type="Gene3D" id="1.25.40.10">
    <property type="entry name" value="Tetratricopeptide repeat domain"/>
    <property type="match status" value="1"/>
</dbReference>
<dbReference type="InterPro" id="IPR002110">
    <property type="entry name" value="Ankyrin_rpt"/>
</dbReference>
<feature type="repeat" description="ANK" evidence="1">
    <location>
        <begin position="84"/>
        <end position="116"/>
    </location>
</feature>
<evidence type="ECO:0000256" key="2">
    <source>
        <dbReference type="PROSITE-ProRule" id="PRU00339"/>
    </source>
</evidence>
<dbReference type="InterPro" id="IPR011990">
    <property type="entry name" value="TPR-like_helical_dom_sf"/>
</dbReference>
<dbReference type="PROSITE" id="PS50088">
    <property type="entry name" value="ANK_REPEAT"/>
    <property type="match status" value="3"/>
</dbReference>
<feature type="repeat" description="ANK" evidence="1">
    <location>
        <begin position="41"/>
        <end position="63"/>
    </location>
</feature>
<keyword evidence="5" id="KW-1185">Reference proteome</keyword>
<dbReference type="InterPro" id="IPR058209">
    <property type="entry name" value="TPR_BSK1_C"/>
</dbReference>
<dbReference type="InterPro" id="IPR019734">
    <property type="entry name" value="TPR_rpt"/>
</dbReference>
<proteinExistence type="predicted"/>
<feature type="repeat" description="TPR" evidence="2">
    <location>
        <begin position="332"/>
        <end position="365"/>
    </location>
</feature>
<dbReference type="PANTHER" id="PTHR46224:SF67">
    <property type="entry name" value="HSP70-HSP90 ORGANIZING PROTEIN 3-LIKE"/>
    <property type="match status" value="1"/>
</dbReference>
<gene>
    <name evidence="4" type="ORF">Tsubulata_032858</name>
</gene>
<dbReference type="InterPro" id="IPR051616">
    <property type="entry name" value="Cul2-RING_E3_ligase_SR"/>
</dbReference>
<dbReference type="Pfam" id="PF00023">
    <property type="entry name" value="Ank"/>
    <property type="match status" value="2"/>
</dbReference>
<dbReference type="SUPFAM" id="SSF48403">
    <property type="entry name" value="Ankyrin repeat"/>
    <property type="match status" value="1"/>
</dbReference>
<organism evidence="4 5">
    <name type="scientific">Turnera subulata</name>
    <dbReference type="NCBI Taxonomy" id="218843"/>
    <lineage>
        <taxon>Eukaryota</taxon>
        <taxon>Viridiplantae</taxon>
        <taxon>Streptophyta</taxon>
        <taxon>Embryophyta</taxon>
        <taxon>Tracheophyta</taxon>
        <taxon>Spermatophyta</taxon>
        <taxon>Magnoliopsida</taxon>
        <taxon>eudicotyledons</taxon>
        <taxon>Gunneridae</taxon>
        <taxon>Pentapetalae</taxon>
        <taxon>rosids</taxon>
        <taxon>fabids</taxon>
        <taxon>Malpighiales</taxon>
        <taxon>Passifloraceae</taxon>
        <taxon>Turnera</taxon>
    </lineage>
</organism>
<dbReference type="InterPro" id="IPR036770">
    <property type="entry name" value="Ankyrin_rpt-contain_sf"/>
</dbReference>
<dbReference type="Gene3D" id="1.25.40.20">
    <property type="entry name" value="Ankyrin repeat-containing domain"/>
    <property type="match status" value="2"/>
</dbReference>
<accession>A0A9Q0JQZ9</accession>
<comment type="caution">
    <text evidence="4">The sequence shown here is derived from an EMBL/GenBank/DDBJ whole genome shotgun (WGS) entry which is preliminary data.</text>
</comment>
<evidence type="ECO:0000313" key="4">
    <source>
        <dbReference type="EMBL" id="KAJ4850858.1"/>
    </source>
</evidence>
<reference evidence="4" key="1">
    <citation type="submission" date="2022-02" db="EMBL/GenBank/DDBJ databases">
        <authorList>
            <person name="Henning P.M."/>
            <person name="McCubbin A.G."/>
            <person name="Shore J.S."/>
        </authorList>
    </citation>
    <scope>NUCLEOTIDE SEQUENCE</scope>
    <source>
        <strain evidence="4">F60SS</strain>
        <tissue evidence="4">Leaves</tissue>
    </source>
</reference>
<protein>
    <recommendedName>
        <fullName evidence="3">Serine/threonine-protein kinase BSK1-like TPR repeats domain-containing protein</fullName>
    </recommendedName>
</protein>
<dbReference type="PRINTS" id="PR01415">
    <property type="entry name" value="ANKYRIN"/>
</dbReference>
<reference evidence="4" key="2">
    <citation type="journal article" date="2023" name="Plants (Basel)">
        <title>Annotation of the Turnera subulata (Passifloraceae) Draft Genome Reveals the S-Locus Evolved after the Divergence of Turneroideae from Passifloroideae in a Stepwise Manner.</title>
        <authorList>
            <person name="Henning P.M."/>
            <person name="Roalson E.H."/>
            <person name="Mir W."/>
            <person name="McCubbin A.G."/>
            <person name="Shore J.S."/>
        </authorList>
    </citation>
    <scope>NUCLEOTIDE SEQUENCE</scope>
    <source>
        <strain evidence="4">F60SS</strain>
    </source>
</reference>
<dbReference type="PROSITE" id="PS50297">
    <property type="entry name" value="ANK_REP_REGION"/>
    <property type="match status" value="3"/>
</dbReference>
<keyword evidence="1" id="KW-0040">ANK repeat</keyword>
<dbReference type="PANTHER" id="PTHR46224">
    <property type="entry name" value="ANKYRIN REPEAT FAMILY PROTEIN"/>
    <property type="match status" value="1"/>
</dbReference>